<evidence type="ECO:0000313" key="2">
    <source>
        <dbReference type="Proteomes" id="UP001227268"/>
    </source>
</evidence>
<organism evidence="1 2">
    <name type="scientific">Naganishia friedmannii</name>
    <dbReference type="NCBI Taxonomy" id="89922"/>
    <lineage>
        <taxon>Eukaryota</taxon>
        <taxon>Fungi</taxon>
        <taxon>Dikarya</taxon>
        <taxon>Basidiomycota</taxon>
        <taxon>Agaricomycotina</taxon>
        <taxon>Tremellomycetes</taxon>
        <taxon>Filobasidiales</taxon>
        <taxon>Filobasidiaceae</taxon>
        <taxon>Naganishia</taxon>
    </lineage>
</organism>
<proteinExistence type="predicted"/>
<dbReference type="EMBL" id="JASBWT010000039">
    <property type="protein sequence ID" value="KAJ9092350.1"/>
    <property type="molecule type" value="Genomic_DNA"/>
</dbReference>
<protein>
    <submittedName>
        <fullName evidence="1">Uncharacterized protein</fullName>
    </submittedName>
</protein>
<reference evidence="1" key="1">
    <citation type="submission" date="2023-04" db="EMBL/GenBank/DDBJ databases">
        <title>Draft Genome sequencing of Naganishia species isolated from polar environments using Oxford Nanopore Technology.</title>
        <authorList>
            <person name="Leo P."/>
            <person name="Venkateswaran K."/>
        </authorList>
    </citation>
    <scope>NUCLEOTIDE SEQUENCE</scope>
    <source>
        <strain evidence="1">MNA-CCFEE 5423</strain>
    </source>
</reference>
<dbReference type="Proteomes" id="UP001227268">
    <property type="component" value="Unassembled WGS sequence"/>
</dbReference>
<keyword evidence="2" id="KW-1185">Reference proteome</keyword>
<comment type="caution">
    <text evidence="1">The sequence shown here is derived from an EMBL/GenBank/DDBJ whole genome shotgun (WGS) entry which is preliminary data.</text>
</comment>
<evidence type="ECO:0000313" key="1">
    <source>
        <dbReference type="EMBL" id="KAJ9092350.1"/>
    </source>
</evidence>
<name>A0ACC2UZ41_9TREE</name>
<sequence length="294" mass="33475">MSLLFRSKVFHPQSLSSLRLTPSFRSYAATAKIPQNVLAEAHRKEEEDEKAREGQRFAEQQRQQRLEESRDDFLDEHFDMFRLVGPEIGDVYARLDAQLVVARLSKYAWVSIDDRGRYVLAAGDFYFSLEVTGPQGKHYDVFIAQRKGTAAIQEQDGKDEKKSGYTFPYHSRRLLFTGKSVEEAVRLADVLVEKMITGKDLRSKFAAWRHQPCTAPQLDILWRLGADSQKKFKLALTMTKGEVAAMITNAIIKDFEEDPLESDQVQEGEQDHPVIGEFEDLTGSHANFILSNGL</sequence>
<accession>A0ACC2UZ41</accession>
<gene>
    <name evidence="1" type="ORF">QFC21_006850</name>
</gene>